<evidence type="ECO:0000256" key="1">
    <source>
        <dbReference type="SAM" id="MobiDB-lite"/>
    </source>
</evidence>
<name>A0A8D8C4C6_CULPI</name>
<dbReference type="EMBL" id="HBUE01105252">
    <property type="protein sequence ID" value="CAG6486785.1"/>
    <property type="molecule type" value="Transcribed_RNA"/>
</dbReference>
<feature type="region of interest" description="Disordered" evidence="1">
    <location>
        <begin position="30"/>
        <end position="52"/>
    </location>
</feature>
<evidence type="ECO:0000313" key="2">
    <source>
        <dbReference type="EMBL" id="CAG6486785.1"/>
    </source>
</evidence>
<sequence length="195" mass="22069">MTSKIGHVTMLSFRSRGRFRQMALSAAGLSKTHSRWTSRRDEHTSSRAPNASSEISLNVEHLRYLKRVRGLLGLVLGPVSPASVVSSDSISSSSSDCNAARKSDQHPILHAFRLRMRRFGSVANHCWAIVAGISMNDKSSRLRFWCFSWREFDWINLKLRSTPYSLKVCSFGVLERKEMSTWVAKIERNCNFGSS</sequence>
<proteinExistence type="predicted"/>
<protein>
    <submittedName>
        <fullName evidence="2">(northern house mosquito) hypothetical protein</fullName>
    </submittedName>
</protein>
<accession>A0A8D8C4C6</accession>
<dbReference type="AlphaFoldDB" id="A0A8D8C4C6"/>
<reference evidence="2" key="1">
    <citation type="submission" date="2021-05" db="EMBL/GenBank/DDBJ databases">
        <authorList>
            <person name="Alioto T."/>
            <person name="Alioto T."/>
            <person name="Gomez Garrido J."/>
        </authorList>
    </citation>
    <scope>NUCLEOTIDE SEQUENCE</scope>
</reference>
<organism evidence="2">
    <name type="scientific">Culex pipiens</name>
    <name type="common">House mosquito</name>
    <dbReference type="NCBI Taxonomy" id="7175"/>
    <lineage>
        <taxon>Eukaryota</taxon>
        <taxon>Metazoa</taxon>
        <taxon>Ecdysozoa</taxon>
        <taxon>Arthropoda</taxon>
        <taxon>Hexapoda</taxon>
        <taxon>Insecta</taxon>
        <taxon>Pterygota</taxon>
        <taxon>Neoptera</taxon>
        <taxon>Endopterygota</taxon>
        <taxon>Diptera</taxon>
        <taxon>Nematocera</taxon>
        <taxon>Culicoidea</taxon>
        <taxon>Culicidae</taxon>
        <taxon>Culicinae</taxon>
        <taxon>Culicini</taxon>
        <taxon>Culex</taxon>
        <taxon>Culex</taxon>
    </lineage>
</organism>